<protein>
    <submittedName>
        <fullName evidence="3">Cytochrome P450</fullName>
    </submittedName>
</protein>
<name>A0ABU2P189_9ACTN</name>
<dbReference type="CDD" id="cd20625">
    <property type="entry name" value="CYP164-like"/>
    <property type="match status" value="1"/>
</dbReference>
<proteinExistence type="inferred from homology"/>
<comment type="similarity">
    <text evidence="1 2">Belongs to the cytochrome P450 family.</text>
</comment>
<keyword evidence="2" id="KW-0408">Iron</keyword>
<dbReference type="PANTHER" id="PTHR46696">
    <property type="entry name" value="P450, PUTATIVE (EUROFUNG)-RELATED"/>
    <property type="match status" value="1"/>
</dbReference>
<dbReference type="PANTHER" id="PTHR46696:SF1">
    <property type="entry name" value="CYTOCHROME P450 YJIB-RELATED"/>
    <property type="match status" value="1"/>
</dbReference>
<keyword evidence="2" id="KW-0503">Monooxygenase</keyword>
<evidence type="ECO:0000313" key="3">
    <source>
        <dbReference type="EMBL" id="MDT0385899.1"/>
    </source>
</evidence>
<keyword evidence="2" id="KW-0479">Metal-binding</keyword>
<dbReference type="EMBL" id="JAVREU010000001">
    <property type="protein sequence ID" value="MDT0385899.1"/>
    <property type="molecule type" value="Genomic_DNA"/>
</dbReference>
<keyword evidence="2" id="KW-0349">Heme</keyword>
<evidence type="ECO:0000256" key="1">
    <source>
        <dbReference type="ARBA" id="ARBA00010617"/>
    </source>
</evidence>
<dbReference type="PROSITE" id="PS00086">
    <property type="entry name" value="CYTOCHROME_P450"/>
    <property type="match status" value="1"/>
</dbReference>
<dbReference type="InterPro" id="IPR001128">
    <property type="entry name" value="Cyt_P450"/>
</dbReference>
<organism evidence="3 4">
    <name type="scientific">Streptomyces dubilierae</name>
    <dbReference type="NCBI Taxonomy" id="3075533"/>
    <lineage>
        <taxon>Bacteria</taxon>
        <taxon>Bacillati</taxon>
        <taxon>Actinomycetota</taxon>
        <taxon>Actinomycetes</taxon>
        <taxon>Kitasatosporales</taxon>
        <taxon>Streptomycetaceae</taxon>
        <taxon>Streptomyces</taxon>
    </lineage>
</organism>
<keyword evidence="4" id="KW-1185">Reference proteome</keyword>
<keyword evidence="2" id="KW-0560">Oxidoreductase</keyword>
<dbReference type="InterPro" id="IPR017972">
    <property type="entry name" value="Cyt_P450_CS"/>
</dbReference>
<dbReference type="Proteomes" id="UP001183586">
    <property type="component" value="Unassembled WGS sequence"/>
</dbReference>
<dbReference type="InterPro" id="IPR036396">
    <property type="entry name" value="Cyt_P450_sf"/>
</dbReference>
<evidence type="ECO:0000256" key="2">
    <source>
        <dbReference type="RuleBase" id="RU000461"/>
    </source>
</evidence>
<evidence type="ECO:0000313" key="4">
    <source>
        <dbReference type="Proteomes" id="UP001183586"/>
    </source>
</evidence>
<reference evidence="4" key="1">
    <citation type="submission" date="2023-07" db="EMBL/GenBank/DDBJ databases">
        <title>30 novel species of actinomycetes from the DSMZ collection.</title>
        <authorList>
            <person name="Nouioui I."/>
        </authorList>
    </citation>
    <scope>NUCLEOTIDE SEQUENCE [LARGE SCALE GENOMIC DNA]</scope>
    <source>
        <strain evidence="4">DSM 41921</strain>
    </source>
</reference>
<dbReference type="InterPro" id="IPR002397">
    <property type="entry name" value="Cyt_P450_B"/>
</dbReference>
<dbReference type="RefSeq" id="WP_311678039.1">
    <property type="nucleotide sequence ID" value="NZ_JAVREU010000001.1"/>
</dbReference>
<dbReference type="Pfam" id="PF00067">
    <property type="entry name" value="p450"/>
    <property type="match status" value="1"/>
</dbReference>
<dbReference type="PRINTS" id="PR00359">
    <property type="entry name" value="BP450"/>
</dbReference>
<accession>A0ABU2P189</accession>
<comment type="caution">
    <text evidence="3">The sequence shown here is derived from an EMBL/GenBank/DDBJ whole genome shotgun (WGS) entry which is preliminary data.</text>
</comment>
<gene>
    <name evidence="3" type="ORF">RM641_00440</name>
</gene>
<dbReference type="SUPFAM" id="SSF48264">
    <property type="entry name" value="Cytochrome P450"/>
    <property type="match status" value="1"/>
</dbReference>
<dbReference type="Gene3D" id="1.10.630.10">
    <property type="entry name" value="Cytochrome P450"/>
    <property type="match status" value="1"/>
</dbReference>
<sequence length="406" mass="45125">MAAASDLGFDPWDPAFLADPYPAYAELRAQGRVHWFEPTGQWLVPHHADVSALLRDRRLGRTYQHRFTHEEFGRTPPPPEHEPFHTLNDHGMLDLEPPDHTRIRRLVSKAFTPRTVERLKPYVRGLADELAAALVERGGGDLLKDVAEPLPVAVIAEMLGIPESDRAPLRPWSADICGMYELNPSQETAARAVRASVEFSDYLRELIAARRKEPGEDLVSGLIAAHDEGDRLTEQEMISTCVLLLNAGHEATVNATVNGWYALFRNPAQLERLRADHSLVPSAIEELMRYDTPLQLFERWVLEEIEIGGTTIPRGAEIALLFGSANHDPEVFADPGRLDLARADNPHISFSAGIHYCIGAPLARIELAASMEALLENAPTLRLATEPDRKPNFVIRGLEGLRVEVG</sequence>